<dbReference type="Pfam" id="PF12459">
    <property type="entry name" value="DltX"/>
    <property type="match status" value="1"/>
</dbReference>
<gene>
    <name evidence="2" type="ORF">Spaf_2066</name>
</gene>
<accession>I1ZPM5</accession>
<dbReference type="AlphaFoldDB" id="I1ZPM5"/>
<organism evidence="2 3">
    <name type="scientific">Streptococcus parasanguinis FW213</name>
    <dbReference type="NCBI Taxonomy" id="1114965"/>
    <lineage>
        <taxon>Bacteria</taxon>
        <taxon>Bacillati</taxon>
        <taxon>Bacillota</taxon>
        <taxon>Bacilli</taxon>
        <taxon>Lactobacillales</taxon>
        <taxon>Streptococcaceae</taxon>
        <taxon>Streptococcus</taxon>
    </lineage>
</organism>
<keyword evidence="1" id="KW-0812">Transmembrane</keyword>
<dbReference type="KEGG" id="scf:Spaf_2066"/>
<proteinExistence type="predicted"/>
<dbReference type="STRING" id="1114965.Spaf_2066"/>
<keyword evidence="1" id="KW-0472">Membrane</keyword>
<sequence length="45" mass="5351">MKLMKHKTLYKFIGQTVLYFAIFLALLYFFSYLGQGQGGFIYNEF</sequence>
<dbReference type="InterPro" id="IPR021008">
    <property type="entry name" value="DltX"/>
</dbReference>
<reference evidence="2 3" key="1">
    <citation type="journal article" date="2012" name="PLoS ONE">
        <title>Complete Genome and Transcriptomes of Streptococcus parasanguinis FW213: Phylogenic Relations and Potential Virulence Mechanisms.</title>
        <authorList>
            <person name="Geng J."/>
            <person name="Chiu C.H."/>
            <person name="Tang P."/>
            <person name="Chen Y."/>
            <person name="Shieh H.R."/>
            <person name="Hu S."/>
            <person name="Chen Y.Y."/>
        </authorList>
    </citation>
    <scope>NUCLEOTIDE SEQUENCE [LARGE SCALE GENOMIC DNA]</scope>
    <source>
        <strain evidence="2 3">FW213</strain>
    </source>
</reference>
<dbReference type="PATRIC" id="fig|1114965.3.peg.1970"/>
<dbReference type="Proteomes" id="UP000002865">
    <property type="component" value="Chromosome"/>
</dbReference>
<evidence type="ECO:0000256" key="1">
    <source>
        <dbReference type="SAM" id="Phobius"/>
    </source>
</evidence>
<name>I1ZPM5_STRPA</name>
<dbReference type="PaxDb" id="1114965-Spaf_2066"/>
<dbReference type="EMBL" id="CP003122">
    <property type="protein sequence ID" value="AFJ26999.1"/>
    <property type="molecule type" value="Genomic_DNA"/>
</dbReference>
<dbReference type="HOGENOM" id="CLU_200243_2_1_9"/>
<evidence type="ECO:0000313" key="3">
    <source>
        <dbReference type="Proteomes" id="UP000002865"/>
    </source>
</evidence>
<evidence type="ECO:0000313" key="2">
    <source>
        <dbReference type="EMBL" id="AFJ26999.1"/>
    </source>
</evidence>
<protein>
    <submittedName>
        <fullName evidence="2">D-Ala-teichoic acid biosynthesis protein</fullName>
    </submittedName>
</protein>
<keyword evidence="1" id="KW-1133">Transmembrane helix</keyword>
<feature type="transmembrane region" description="Helical" evidence="1">
    <location>
        <begin position="12"/>
        <end position="33"/>
    </location>
</feature>